<sequence>MFHAISARVGEGREEGYNVVSGGGVGIRADTAREASDGEELGRGEVVESKEERVIPVEPWSSLDCAKHVIGGSEIFRKSFEFRRNQFKMSSDTSIYTPLAASESRFEVRLLEIIDDQGEEANHPVKCRLHTVSLDGKPNFCALSYLWGDPGVTVDIQILLGPDHDSASNVTTMPVTANLAAALRHAKRQCATMWSDLGYEPGQFRLWADAICINQKDFVERASQVQRMGDLYRSAAVVLAWFGEDDSGETSLAFDTVTKVAIEAGRCADLGPEVFNTLEWMQRYPELRDEDGDGDNSAWTAVAVLINNPYWSRVWIFQEVVLAQRLLLATDRSVMDLAPMHLTMARLLILQGVINQGGMAKPGWVAPIVWTRFASDRYVRYINVMGVSYDKLRLPGAEADKVGFANLAQRWDLAFRCAIMYDATDPKDLIYGVLGLTNIDMKPDYSQDKTTHDVYCEFAETWLRVAQLPSVTASTPEFPRGLKALKYLGYAGIGLFSPSKGLPSWAPNFAARASSTLYFGLTGRDDDTRADEGLFASDNSIAFIKGPSLFVRGMVVGKVLQVSEAPGGATQTDGRMNSFFVDFKERHPVYITGTPPLQAIFRLVCQDASPDVSRLTVLKASAFLLTHCGRSSGGFGATLSALGFSQPFIGAAANPNVLGEFDIWFRDAFFPGLSLEELPESGVIRCLLEGLSGPMSKALAGDLLCILKGCGVPVMLRKNGDHYTHISTCFVVGLMEGRNHEYAWAKEAAREDFEIR</sequence>
<gene>
    <name evidence="2" type="ORF">B0T18DRAFT_492197</name>
</gene>
<proteinExistence type="predicted"/>
<dbReference type="EMBL" id="JAUKUD010000007">
    <property type="protein sequence ID" value="KAK0738152.1"/>
    <property type="molecule type" value="Genomic_DNA"/>
</dbReference>
<evidence type="ECO:0000313" key="2">
    <source>
        <dbReference type="EMBL" id="KAK0738152.1"/>
    </source>
</evidence>
<name>A0AA40BPR1_9PEZI</name>
<comment type="caution">
    <text evidence="2">The sequence shown here is derived from an EMBL/GenBank/DDBJ whole genome shotgun (WGS) entry which is preliminary data.</text>
</comment>
<reference evidence="2" key="1">
    <citation type="submission" date="2023-06" db="EMBL/GenBank/DDBJ databases">
        <title>Genome-scale phylogeny and comparative genomics of the fungal order Sordariales.</title>
        <authorList>
            <consortium name="Lawrence Berkeley National Laboratory"/>
            <person name="Hensen N."/>
            <person name="Bonometti L."/>
            <person name="Westerberg I."/>
            <person name="Brannstrom I.O."/>
            <person name="Guillou S."/>
            <person name="Cros-Aarteil S."/>
            <person name="Calhoun S."/>
            <person name="Haridas S."/>
            <person name="Kuo A."/>
            <person name="Mondo S."/>
            <person name="Pangilinan J."/>
            <person name="Riley R."/>
            <person name="LaButti K."/>
            <person name="Andreopoulos B."/>
            <person name="Lipzen A."/>
            <person name="Chen C."/>
            <person name="Yanf M."/>
            <person name="Daum C."/>
            <person name="Ng V."/>
            <person name="Clum A."/>
            <person name="Steindorff A."/>
            <person name="Ohm R."/>
            <person name="Martin F."/>
            <person name="Silar P."/>
            <person name="Natvig D."/>
            <person name="Lalanne C."/>
            <person name="Gautier V."/>
            <person name="Ament-velasquez S.L."/>
            <person name="Kruys A."/>
            <person name="Hutchinson M.I."/>
            <person name="Powell A.J."/>
            <person name="Barry K."/>
            <person name="Miller A.N."/>
            <person name="Grigoriev I.V."/>
            <person name="Debuchy R."/>
            <person name="Gladieux P."/>
            <person name="Thoren M.H."/>
            <person name="Johannesson H."/>
        </authorList>
    </citation>
    <scope>NUCLEOTIDE SEQUENCE</scope>
    <source>
        <strain evidence="2">SMH3187-1</strain>
    </source>
</reference>
<keyword evidence="3" id="KW-1185">Reference proteome</keyword>
<dbReference type="Proteomes" id="UP001172155">
    <property type="component" value="Unassembled WGS sequence"/>
</dbReference>
<feature type="domain" description="Heterokaryon incompatibility" evidence="1">
    <location>
        <begin position="140"/>
        <end position="319"/>
    </location>
</feature>
<dbReference type="PANTHER" id="PTHR24148">
    <property type="entry name" value="ANKYRIN REPEAT DOMAIN-CONTAINING PROTEIN 39 HOMOLOG-RELATED"/>
    <property type="match status" value="1"/>
</dbReference>
<dbReference type="AlphaFoldDB" id="A0AA40BPR1"/>
<dbReference type="Pfam" id="PF06985">
    <property type="entry name" value="HET"/>
    <property type="match status" value="1"/>
</dbReference>
<evidence type="ECO:0000313" key="3">
    <source>
        <dbReference type="Proteomes" id="UP001172155"/>
    </source>
</evidence>
<evidence type="ECO:0000259" key="1">
    <source>
        <dbReference type="Pfam" id="PF06985"/>
    </source>
</evidence>
<protein>
    <submittedName>
        <fullName evidence="2">Heterokaryon incompatibility protein-domain-containing protein</fullName>
    </submittedName>
</protein>
<organism evidence="2 3">
    <name type="scientific">Schizothecium vesticola</name>
    <dbReference type="NCBI Taxonomy" id="314040"/>
    <lineage>
        <taxon>Eukaryota</taxon>
        <taxon>Fungi</taxon>
        <taxon>Dikarya</taxon>
        <taxon>Ascomycota</taxon>
        <taxon>Pezizomycotina</taxon>
        <taxon>Sordariomycetes</taxon>
        <taxon>Sordariomycetidae</taxon>
        <taxon>Sordariales</taxon>
        <taxon>Schizotheciaceae</taxon>
        <taxon>Schizothecium</taxon>
    </lineage>
</organism>
<dbReference type="InterPro" id="IPR052895">
    <property type="entry name" value="HetReg/Transcr_Mod"/>
</dbReference>
<dbReference type="InterPro" id="IPR010730">
    <property type="entry name" value="HET"/>
</dbReference>
<dbReference type="PANTHER" id="PTHR24148:SF64">
    <property type="entry name" value="HETEROKARYON INCOMPATIBILITY DOMAIN-CONTAINING PROTEIN"/>
    <property type="match status" value="1"/>
</dbReference>
<accession>A0AA40BPR1</accession>